<dbReference type="InterPro" id="IPR001190">
    <property type="entry name" value="SRCR"/>
</dbReference>
<feature type="disulfide bond" evidence="7">
    <location>
        <begin position="412"/>
        <end position="422"/>
    </location>
</feature>
<evidence type="ECO:0000256" key="2">
    <source>
        <dbReference type="ARBA" id="ARBA00022525"/>
    </source>
</evidence>
<feature type="disulfide bond" evidence="7">
    <location>
        <begin position="368"/>
        <end position="432"/>
    </location>
</feature>
<protein>
    <submittedName>
        <fullName evidence="9">Antigen WC1.1</fullName>
    </submittedName>
</protein>
<dbReference type="Pfam" id="PF00530">
    <property type="entry name" value="SRCR"/>
    <property type="match status" value="2"/>
</dbReference>
<proteinExistence type="predicted"/>
<dbReference type="PROSITE" id="PS50287">
    <property type="entry name" value="SRCR_2"/>
    <property type="match status" value="2"/>
</dbReference>
<dbReference type="InterPro" id="IPR036772">
    <property type="entry name" value="SRCR-like_dom_sf"/>
</dbReference>
<dbReference type="PANTHER" id="PTHR19331:SF22">
    <property type="entry name" value="DELETED IN MALIGNANT BRAIN TUMORS 1 PROTEIN"/>
    <property type="match status" value="1"/>
</dbReference>
<dbReference type="Gene3D" id="3.10.250.10">
    <property type="entry name" value="SRCR-like domain"/>
    <property type="match status" value="2"/>
</dbReference>
<sequence>MLALPEHETRPRCCPSAHDSVSNQEALRLRGEPGQLLRQQGSAWRRGRPLRRQSGEFLHQGSWAPSVMRLGPDDAHVVVRTAGCGQAVDASPLARFGAGSGPICLDELNCTGKEPHVWRCPSGAGAARLQAQEGRGGRLLRKVDQDCQLRPPAQVVSLPHFPVAPRGSCLPTTGKARGGVSAAGCGHAWKPWEVQRLALGNGRIWLDEVQVQGQRALPVGLCCGALGAERLQDTRRTQGEVLWERTNFAPRNSRDQATLQSSLAYSPCLDPCSHPGALLFLVLVILVTSCQMESGAQRTLDNLVRGREHPKLSLIQCFPLFASAGSRPKSCPTAAPCTDKEKLRLRGGGTQCSGRVEVWHSGSWGTVCDDSWSLAEAEVVCQQLGCGHALEALGSAAFGPGNGSIWLDEVQCRGSEPSLWACAAEPWGQNDCKHEEDAGVRCSGEWRSMGSAPVEQGQRRGNELGWGRMRTLRKDNFAPRYSRYAATVPGQGEHSDSWDLFCGLCRNQPAQERTDPEEPLA</sequence>
<dbReference type="FunFam" id="3.10.250.10:FF:000009">
    <property type="entry name" value="WC1"/>
    <property type="match status" value="1"/>
</dbReference>
<dbReference type="EMBL" id="JWIN03000034">
    <property type="protein sequence ID" value="KAB1254340.1"/>
    <property type="molecule type" value="Genomic_DNA"/>
</dbReference>
<evidence type="ECO:0000256" key="6">
    <source>
        <dbReference type="ARBA" id="ARBA00023180"/>
    </source>
</evidence>
<dbReference type="PANTHER" id="PTHR19331">
    <property type="entry name" value="SCAVENGER RECEPTOR DOMAIN-CONTAINING"/>
    <property type="match status" value="1"/>
</dbReference>
<evidence type="ECO:0000256" key="3">
    <source>
        <dbReference type="ARBA" id="ARBA00022729"/>
    </source>
</evidence>
<keyword evidence="6" id="KW-0325">Glycoprotein</keyword>
<evidence type="ECO:0000256" key="5">
    <source>
        <dbReference type="ARBA" id="ARBA00023157"/>
    </source>
</evidence>
<feature type="domain" description="SRCR" evidence="8">
    <location>
        <begin position="343"/>
        <end position="443"/>
    </location>
</feature>
<keyword evidence="3" id="KW-0732">Signal</keyword>
<dbReference type="GO" id="GO:0016020">
    <property type="term" value="C:membrane"/>
    <property type="evidence" value="ECO:0007669"/>
    <property type="project" value="InterPro"/>
</dbReference>
<evidence type="ECO:0000256" key="7">
    <source>
        <dbReference type="PROSITE-ProRule" id="PRU00196"/>
    </source>
</evidence>
<evidence type="ECO:0000313" key="9">
    <source>
        <dbReference type="EMBL" id="KAB1254340.1"/>
    </source>
</evidence>
<comment type="subcellular location">
    <subcellularLocation>
        <location evidence="1">Secreted</location>
    </subcellularLocation>
</comment>
<keyword evidence="10" id="KW-1185">Reference proteome</keyword>
<gene>
    <name evidence="9" type="ORF">Cadr_000029340</name>
</gene>
<dbReference type="Proteomes" id="UP000299084">
    <property type="component" value="Unassembled WGS sequence"/>
</dbReference>
<evidence type="ECO:0000256" key="1">
    <source>
        <dbReference type="ARBA" id="ARBA00004613"/>
    </source>
</evidence>
<keyword evidence="4" id="KW-0677">Repeat</keyword>
<accession>A0A5N4C658</accession>
<feature type="disulfide bond" evidence="7">
    <location>
        <begin position="110"/>
        <end position="120"/>
    </location>
</feature>
<evidence type="ECO:0000256" key="4">
    <source>
        <dbReference type="ARBA" id="ARBA00022737"/>
    </source>
</evidence>
<evidence type="ECO:0000259" key="8">
    <source>
        <dbReference type="PROSITE" id="PS50287"/>
    </source>
</evidence>
<comment type="caution">
    <text evidence="7">Lacks conserved residue(s) required for the propagation of feature annotation.</text>
</comment>
<feature type="non-terminal residue" evidence="9">
    <location>
        <position position="521"/>
    </location>
</feature>
<dbReference type="AlphaFoldDB" id="A0A5N4C658"/>
<name>A0A5N4C658_CAMDR</name>
<dbReference type="SUPFAM" id="SSF56487">
    <property type="entry name" value="SRCR-like"/>
    <property type="match status" value="2"/>
</dbReference>
<organism evidence="9 10">
    <name type="scientific">Camelus dromedarius</name>
    <name type="common">Dromedary</name>
    <name type="synonym">Arabian camel</name>
    <dbReference type="NCBI Taxonomy" id="9838"/>
    <lineage>
        <taxon>Eukaryota</taxon>
        <taxon>Metazoa</taxon>
        <taxon>Chordata</taxon>
        <taxon>Craniata</taxon>
        <taxon>Vertebrata</taxon>
        <taxon>Euteleostomi</taxon>
        <taxon>Mammalia</taxon>
        <taxon>Eutheria</taxon>
        <taxon>Laurasiatheria</taxon>
        <taxon>Artiodactyla</taxon>
        <taxon>Tylopoda</taxon>
        <taxon>Camelidae</taxon>
        <taxon>Camelus</taxon>
    </lineage>
</organism>
<feature type="disulfide bond" evidence="7">
    <location>
        <begin position="381"/>
        <end position="442"/>
    </location>
</feature>
<keyword evidence="5 7" id="KW-1015">Disulfide bond</keyword>
<dbReference type="SMART" id="SM00202">
    <property type="entry name" value="SR"/>
    <property type="match status" value="2"/>
</dbReference>
<reference evidence="9 10" key="1">
    <citation type="journal article" date="2019" name="Mol. Ecol. Resour.">
        <title>Improving Illumina assemblies with Hi-C and long reads: an example with the North African dromedary.</title>
        <authorList>
            <person name="Elbers J.P."/>
            <person name="Rogers M.F."/>
            <person name="Perelman P.L."/>
            <person name="Proskuryakova A.A."/>
            <person name="Serdyukova N.A."/>
            <person name="Johnson W.E."/>
            <person name="Horin P."/>
            <person name="Corander J."/>
            <person name="Murphy D."/>
            <person name="Burger P.A."/>
        </authorList>
    </citation>
    <scope>NUCLEOTIDE SEQUENCE [LARGE SCALE GENOMIC DNA]</scope>
    <source>
        <strain evidence="9">Drom800</strain>
        <tissue evidence="9">Blood</tissue>
    </source>
</reference>
<feature type="domain" description="SRCR" evidence="8">
    <location>
        <begin position="27"/>
        <end position="158"/>
    </location>
</feature>
<dbReference type="PROSITE" id="PS00420">
    <property type="entry name" value="SRCR_1"/>
    <property type="match status" value="1"/>
</dbReference>
<evidence type="ECO:0000313" key="10">
    <source>
        <dbReference type="Proteomes" id="UP000299084"/>
    </source>
</evidence>
<keyword evidence="2" id="KW-0964">Secreted</keyword>
<comment type="caution">
    <text evidence="9">The sequence shown here is derived from an EMBL/GenBank/DDBJ whole genome shotgun (WGS) entry which is preliminary data.</text>
</comment>
<dbReference type="PRINTS" id="PR00258">
    <property type="entry name" value="SPERACTRCPTR"/>
</dbReference>